<dbReference type="GO" id="GO:0005730">
    <property type="term" value="C:nucleolus"/>
    <property type="evidence" value="ECO:0007669"/>
    <property type="project" value="TreeGrafter"/>
</dbReference>
<feature type="compositionally biased region" description="Low complexity" evidence="6">
    <location>
        <begin position="134"/>
        <end position="143"/>
    </location>
</feature>
<evidence type="ECO:0000256" key="6">
    <source>
        <dbReference type="SAM" id="MobiDB-lite"/>
    </source>
</evidence>
<name>A0A9W4CUY3_BLUGR</name>
<comment type="subcellular location">
    <subcellularLocation>
        <location evidence="1">Nucleus</location>
    </subcellularLocation>
</comment>
<keyword evidence="3 5" id="KW-0694">RNA-binding</keyword>
<dbReference type="Pfam" id="PF00076">
    <property type="entry name" value="RRM_1"/>
    <property type="match status" value="3"/>
</dbReference>
<feature type="region of interest" description="Disordered" evidence="6">
    <location>
        <begin position="337"/>
        <end position="383"/>
    </location>
</feature>
<evidence type="ECO:0000256" key="5">
    <source>
        <dbReference type="PROSITE-ProRule" id="PRU00176"/>
    </source>
</evidence>
<feature type="compositionally biased region" description="Basic and acidic residues" evidence="6">
    <location>
        <begin position="211"/>
        <end position="221"/>
    </location>
</feature>
<sequence length="383" mass="41040">MSSYLEQAADSVNDVAAIDQALPDNQASTDNAPGGAQLDPVATSAVEGRRLYIGNLAYATTEGELQELFKGYLIESTSIPKNPRTDRPVGYAFVDLSTQAEAERAITELSGKEILDRKVSVQLARKPDTNGEKAGANGVEVVSGGEGEGGRRRPSGRGRGRGRGRASRGTRETHTAQEKEVEKPADDNPSTSEVTEQQTATSGEVEVQVEADSKEPKEKPTRTPRPRRSRGPPADGIPSKTKIMVANLPYDLSEEKLKELFVDFEPITAKIALRPIPRFMVKKLQARNEPRKGRGFGFISLASEELQIRAVAEMNGKEIEGREIAVKVAIDSPDKIADDAENQVTQNSDEGVEGNAEGKLQGAEESHAGAGVEGQGGVVENVA</sequence>
<dbReference type="EMBL" id="CAJHIT010000001">
    <property type="protein sequence ID" value="CAD6498979.1"/>
    <property type="molecule type" value="Genomic_DNA"/>
</dbReference>
<evidence type="ECO:0000313" key="8">
    <source>
        <dbReference type="EMBL" id="CAD6498979.1"/>
    </source>
</evidence>
<feature type="domain" description="RRM" evidence="7">
    <location>
        <begin position="241"/>
        <end position="331"/>
    </location>
</feature>
<dbReference type="SMART" id="SM00360">
    <property type="entry name" value="RRM"/>
    <property type="match status" value="2"/>
</dbReference>
<feature type="compositionally biased region" description="Polar residues" evidence="6">
    <location>
        <begin position="188"/>
        <end position="202"/>
    </location>
</feature>
<dbReference type="InterPro" id="IPR051945">
    <property type="entry name" value="RRM_MRD1_RNA_proc_ribogen"/>
</dbReference>
<protein>
    <submittedName>
        <fullName evidence="8">BgTH12-04633</fullName>
    </submittedName>
</protein>
<dbReference type="PROSITE" id="PS50102">
    <property type="entry name" value="RRM"/>
    <property type="match status" value="2"/>
</dbReference>
<dbReference type="Proteomes" id="UP000683417">
    <property type="component" value="Unassembled WGS sequence"/>
</dbReference>
<feature type="domain" description="RRM" evidence="7">
    <location>
        <begin position="49"/>
        <end position="126"/>
    </location>
</feature>
<gene>
    <name evidence="8" type="ORF">BGTH12_LOCUS337</name>
</gene>
<dbReference type="FunFam" id="3.30.70.330:FF:001113">
    <property type="entry name" value="RNP domain protein"/>
    <property type="match status" value="1"/>
</dbReference>
<dbReference type="GO" id="GO:0003729">
    <property type="term" value="F:mRNA binding"/>
    <property type="evidence" value="ECO:0007669"/>
    <property type="project" value="TreeGrafter"/>
</dbReference>
<evidence type="ECO:0000256" key="2">
    <source>
        <dbReference type="ARBA" id="ARBA00022737"/>
    </source>
</evidence>
<evidence type="ECO:0000256" key="3">
    <source>
        <dbReference type="ARBA" id="ARBA00022884"/>
    </source>
</evidence>
<dbReference type="PANTHER" id="PTHR48039:SF5">
    <property type="entry name" value="RNA-BINDING PROTEIN 28"/>
    <property type="match status" value="1"/>
</dbReference>
<comment type="caution">
    <text evidence="8">The sequence shown here is derived from an EMBL/GenBank/DDBJ whole genome shotgun (WGS) entry which is preliminary data.</text>
</comment>
<dbReference type="AlphaFoldDB" id="A0A9W4CUY3"/>
<feature type="compositionally biased region" description="Basic and acidic residues" evidence="6">
    <location>
        <begin position="169"/>
        <end position="186"/>
    </location>
</feature>
<reference evidence="8" key="1">
    <citation type="submission" date="2020-10" db="EMBL/GenBank/DDBJ databases">
        <authorList>
            <person name="Muller C M."/>
        </authorList>
    </citation>
    <scope>NUCLEOTIDE SEQUENCE</scope>
    <source>
        <strain evidence="8">THUN-12</strain>
    </source>
</reference>
<proteinExistence type="predicted"/>
<evidence type="ECO:0000256" key="1">
    <source>
        <dbReference type="ARBA" id="ARBA00004123"/>
    </source>
</evidence>
<dbReference type="InterPro" id="IPR000504">
    <property type="entry name" value="RRM_dom"/>
</dbReference>
<accession>A0A9W4CUY3</accession>
<evidence type="ECO:0000313" key="9">
    <source>
        <dbReference type="Proteomes" id="UP000683417"/>
    </source>
</evidence>
<dbReference type="PANTHER" id="PTHR48039">
    <property type="entry name" value="RNA-BINDING MOTIF PROTEIN 14B"/>
    <property type="match status" value="1"/>
</dbReference>
<keyword evidence="2" id="KW-0677">Repeat</keyword>
<feature type="compositionally biased region" description="Basic residues" evidence="6">
    <location>
        <begin position="152"/>
        <end position="168"/>
    </location>
</feature>
<feature type="region of interest" description="Disordered" evidence="6">
    <location>
        <begin position="126"/>
        <end position="240"/>
    </location>
</feature>
<keyword evidence="4" id="KW-0539">Nucleus</keyword>
<evidence type="ECO:0000256" key="4">
    <source>
        <dbReference type="ARBA" id="ARBA00023242"/>
    </source>
</evidence>
<evidence type="ECO:0000259" key="7">
    <source>
        <dbReference type="PROSITE" id="PS50102"/>
    </source>
</evidence>
<organism evidence="8 9">
    <name type="scientific">Blumeria graminis f. sp. triticale</name>
    <dbReference type="NCBI Taxonomy" id="1689686"/>
    <lineage>
        <taxon>Eukaryota</taxon>
        <taxon>Fungi</taxon>
        <taxon>Dikarya</taxon>
        <taxon>Ascomycota</taxon>
        <taxon>Pezizomycotina</taxon>
        <taxon>Leotiomycetes</taxon>
        <taxon>Erysiphales</taxon>
        <taxon>Erysiphaceae</taxon>
        <taxon>Blumeria</taxon>
    </lineage>
</organism>